<dbReference type="Proteomes" id="UP000216947">
    <property type="component" value="Unassembled WGS sequence"/>
</dbReference>
<dbReference type="EMBL" id="NEVK01000006">
    <property type="protein sequence ID" value="OZI17953.1"/>
    <property type="molecule type" value="Genomic_DNA"/>
</dbReference>
<name>A0A261R0U1_9BORD</name>
<proteinExistence type="predicted"/>
<reference evidence="3" key="1">
    <citation type="submission" date="2017-05" db="EMBL/GenBank/DDBJ databases">
        <title>Complete and WGS of Bordetella genogroups.</title>
        <authorList>
            <person name="Spilker T."/>
            <person name="Lipuma J."/>
        </authorList>
    </citation>
    <scope>NUCLEOTIDE SEQUENCE [LARGE SCALE GENOMIC DNA]</scope>
    <source>
        <strain evidence="3">AU18089</strain>
    </source>
</reference>
<keyword evidence="3" id="KW-1185">Reference proteome</keyword>
<evidence type="ECO:0008006" key="4">
    <source>
        <dbReference type="Google" id="ProtNLM"/>
    </source>
</evidence>
<organism evidence="2 3">
    <name type="scientific">Bordetella genomosp. 7</name>
    <dbReference type="NCBI Taxonomy" id="1416805"/>
    <lineage>
        <taxon>Bacteria</taxon>
        <taxon>Pseudomonadati</taxon>
        <taxon>Pseudomonadota</taxon>
        <taxon>Betaproteobacteria</taxon>
        <taxon>Burkholderiales</taxon>
        <taxon>Alcaligenaceae</taxon>
        <taxon>Bordetella</taxon>
    </lineage>
</organism>
<dbReference type="AlphaFoldDB" id="A0A261R0U1"/>
<feature type="chain" id="PRO_5012356532" description="Lipoprotein" evidence="1">
    <location>
        <begin position="20"/>
        <end position="172"/>
    </location>
</feature>
<dbReference type="RefSeq" id="WP_094796975.1">
    <property type="nucleotide sequence ID" value="NZ_NEVK01000006.1"/>
</dbReference>
<evidence type="ECO:0000256" key="1">
    <source>
        <dbReference type="SAM" id="SignalP"/>
    </source>
</evidence>
<feature type="signal peptide" evidence="1">
    <location>
        <begin position="1"/>
        <end position="19"/>
    </location>
</feature>
<keyword evidence="1" id="KW-0732">Signal</keyword>
<gene>
    <name evidence="2" type="ORF">CAL19_12805</name>
</gene>
<sequence length="172" mass="18655">MKKAVAAMGVLVLSGCAVGKDPALSRYDGLSFAKNSYGQEYITSARFQFPGKPPKSRDALPLCIAKNVDALPVGVDVVRFMAEDRRRAVAEGATRFTQVTLMTPQTTTVRYTLDASIADGERAYVFDKLDQRLEGSAQMGFIPIGAWSGSDGLEVVQELERLAESINTCLSR</sequence>
<comment type="caution">
    <text evidence="2">The sequence shown here is derived from an EMBL/GenBank/DDBJ whole genome shotgun (WGS) entry which is preliminary data.</text>
</comment>
<accession>A0A261R0U1</accession>
<dbReference type="PROSITE" id="PS51257">
    <property type="entry name" value="PROKAR_LIPOPROTEIN"/>
    <property type="match status" value="1"/>
</dbReference>
<evidence type="ECO:0000313" key="2">
    <source>
        <dbReference type="EMBL" id="OZI17953.1"/>
    </source>
</evidence>
<protein>
    <recommendedName>
        <fullName evidence="4">Lipoprotein</fullName>
    </recommendedName>
</protein>
<evidence type="ECO:0000313" key="3">
    <source>
        <dbReference type="Proteomes" id="UP000216947"/>
    </source>
</evidence>